<reference evidence="8" key="1">
    <citation type="submission" date="2022-02" db="EMBL/GenBank/DDBJ databases">
        <authorList>
            <person name="Giguere J D."/>
        </authorList>
    </citation>
    <scope>NUCLEOTIDE SEQUENCE</scope>
    <source>
        <strain evidence="8">CCAP 1055/1</strain>
    </source>
</reference>
<accession>A0A8J9X3Y4</accession>
<evidence type="ECO:0000256" key="4">
    <source>
        <dbReference type="ARBA" id="ARBA00023163"/>
    </source>
</evidence>
<organism evidence="8">
    <name type="scientific">Phaeodactylum tricornutum</name>
    <name type="common">Diatom</name>
    <dbReference type="NCBI Taxonomy" id="2850"/>
    <lineage>
        <taxon>Eukaryota</taxon>
        <taxon>Sar</taxon>
        <taxon>Stramenopiles</taxon>
        <taxon>Ochrophyta</taxon>
        <taxon>Bacillariophyta</taxon>
        <taxon>Bacillariophyceae</taxon>
        <taxon>Bacillariophycidae</taxon>
        <taxon>Naviculales</taxon>
        <taxon>Phaeodactylaceae</taxon>
        <taxon>Phaeodactylum</taxon>
    </lineage>
</organism>
<name>A0A8J9X3Y4_PHATR</name>
<comment type="function">
    <text evidence="6">Component of the sequence-specific heterotrimeric transcription factor (NF-Y) which specifically recognizes a 5'-CCAAT-3' box motif found in the promoters of its target genes.</text>
</comment>
<dbReference type="PANTHER" id="PTHR12632">
    <property type="entry name" value="TRANSCRIPTION FACTOR NF-Y ALPHA-RELATED"/>
    <property type="match status" value="1"/>
</dbReference>
<sequence length="204" mass="22749">MTETNNNAGPNISYIQVPSIDNNNAYNMQRNNMMAATPTQPGMLSQQAPAPPNGAPTNMAAFMQQSGAAQMYAAFAQMQQQQHHGGIAGGIPNNMGMDPNSNHANPSLAVNARPTFVNAKQYRRILKRRAAREKLEEFYRVRKAAQDAKKPYMHESRHKHAMKRPRGPGGRFLTKDELEIYYKDNPENGPKQEEDAKRAKVGIN</sequence>
<protein>
    <recommendedName>
        <fullName evidence="6">Nuclear transcription factor Y subunit</fullName>
    </recommendedName>
</protein>
<comment type="subunit">
    <text evidence="6">Heterotrimer.</text>
</comment>
<dbReference type="GO" id="GO:0005634">
    <property type="term" value="C:nucleus"/>
    <property type="evidence" value="ECO:0007669"/>
    <property type="project" value="UniProtKB-SubCell"/>
</dbReference>
<dbReference type="GO" id="GO:0003700">
    <property type="term" value="F:DNA-binding transcription factor activity"/>
    <property type="evidence" value="ECO:0007669"/>
    <property type="project" value="UniProtKB-UniRule"/>
</dbReference>
<proteinExistence type="inferred from homology"/>
<dbReference type="Proteomes" id="UP000836788">
    <property type="component" value="Chromosome 19"/>
</dbReference>
<feature type="region of interest" description="Disordered" evidence="7">
    <location>
        <begin position="148"/>
        <end position="204"/>
    </location>
</feature>
<evidence type="ECO:0000256" key="6">
    <source>
        <dbReference type="RuleBase" id="RU367155"/>
    </source>
</evidence>
<dbReference type="EMBL" id="OU594960">
    <property type="protein sequence ID" value="CAG9283479.1"/>
    <property type="molecule type" value="Genomic_DNA"/>
</dbReference>
<evidence type="ECO:0000313" key="8">
    <source>
        <dbReference type="EMBL" id="CAG9283479.1"/>
    </source>
</evidence>
<gene>
    <name evidence="8" type="ORF">PTTT1_LOCUS22932</name>
</gene>
<keyword evidence="3 6" id="KW-0238">DNA-binding</keyword>
<dbReference type="SMART" id="SM00521">
    <property type="entry name" value="CBF"/>
    <property type="match status" value="1"/>
</dbReference>
<keyword evidence="2 6" id="KW-0805">Transcription regulation</keyword>
<keyword evidence="4 6" id="KW-0804">Transcription</keyword>
<keyword evidence="5 6" id="KW-0539">Nucleus</keyword>
<evidence type="ECO:0000256" key="1">
    <source>
        <dbReference type="ARBA" id="ARBA00004123"/>
    </source>
</evidence>
<comment type="similarity">
    <text evidence="6">Belongs to the NFYA/HAP2 subunit family.</text>
</comment>
<evidence type="ECO:0000256" key="5">
    <source>
        <dbReference type="ARBA" id="ARBA00023242"/>
    </source>
</evidence>
<dbReference type="Gene3D" id="6.10.250.2430">
    <property type="match status" value="1"/>
</dbReference>
<dbReference type="AlphaFoldDB" id="A0A8J9X3Y4"/>
<dbReference type="InterPro" id="IPR001289">
    <property type="entry name" value="NFYA"/>
</dbReference>
<comment type="subcellular location">
    <subcellularLocation>
        <location evidence="1 6">Nucleus</location>
    </subcellularLocation>
</comment>
<dbReference type="PROSITE" id="PS51152">
    <property type="entry name" value="NFYA_HAP2_2"/>
    <property type="match status" value="1"/>
</dbReference>
<dbReference type="Pfam" id="PF02045">
    <property type="entry name" value="CBFB_NFYA"/>
    <property type="match status" value="1"/>
</dbReference>
<evidence type="ECO:0000256" key="2">
    <source>
        <dbReference type="ARBA" id="ARBA00023015"/>
    </source>
</evidence>
<dbReference type="GO" id="GO:0003677">
    <property type="term" value="F:DNA binding"/>
    <property type="evidence" value="ECO:0007669"/>
    <property type="project" value="UniProtKB-KW"/>
</dbReference>
<evidence type="ECO:0000256" key="7">
    <source>
        <dbReference type="SAM" id="MobiDB-lite"/>
    </source>
</evidence>
<feature type="compositionally biased region" description="Basic and acidic residues" evidence="7">
    <location>
        <begin position="173"/>
        <end position="198"/>
    </location>
</feature>
<dbReference type="PRINTS" id="PR00616">
    <property type="entry name" value="CCAATSUBUNTB"/>
</dbReference>
<evidence type="ECO:0000256" key="3">
    <source>
        <dbReference type="ARBA" id="ARBA00023125"/>
    </source>
</evidence>
<feature type="compositionally biased region" description="Basic residues" evidence="7">
    <location>
        <begin position="156"/>
        <end position="166"/>
    </location>
</feature>